<accession>A0A418ZSD8</accession>
<dbReference type="Proteomes" id="UP000283587">
    <property type="component" value="Unassembled WGS sequence"/>
</dbReference>
<evidence type="ECO:0000313" key="3">
    <source>
        <dbReference type="Proteomes" id="UP000283587"/>
    </source>
</evidence>
<protein>
    <submittedName>
        <fullName evidence="2">DUF2271 domain-containing protein</fullName>
    </submittedName>
</protein>
<keyword evidence="1" id="KW-0732">Signal</keyword>
<dbReference type="InterPro" id="IPR014469">
    <property type="entry name" value="DUF2271"/>
</dbReference>
<feature type="chain" id="PRO_5019161935" evidence="1">
    <location>
        <begin position="27"/>
        <end position="177"/>
    </location>
</feature>
<proteinExistence type="predicted"/>
<dbReference type="EMBL" id="QZEW01000191">
    <property type="protein sequence ID" value="RJK99326.1"/>
    <property type="molecule type" value="Genomic_DNA"/>
</dbReference>
<organism evidence="2 3">
    <name type="scientific">Paracoccus siganidrum</name>
    <dbReference type="NCBI Taxonomy" id="1276757"/>
    <lineage>
        <taxon>Bacteria</taxon>
        <taxon>Pseudomonadati</taxon>
        <taxon>Pseudomonadota</taxon>
        <taxon>Alphaproteobacteria</taxon>
        <taxon>Rhodobacterales</taxon>
        <taxon>Paracoccaceae</taxon>
        <taxon>Paracoccus</taxon>
    </lineage>
</organism>
<dbReference type="Pfam" id="PF10029">
    <property type="entry name" value="DUF2271"/>
    <property type="match status" value="1"/>
</dbReference>
<sequence>MPKTIAKTSARLVGAATLAAAVPAGAADLHMQITLPEVQVASYYRPYLAAWIEDAATREMQGTVAVWYDTRLRDNLGVGFLRDLRRWWREAGENMSFPADGVSGPTRGPGTHDVVIPGDSGILAGLAPGDYVLAVEVSRENGERELLRAGFSWGAGENDAEIQGSKEIERLAVAVTR</sequence>
<evidence type="ECO:0000313" key="2">
    <source>
        <dbReference type="EMBL" id="RJK99326.1"/>
    </source>
</evidence>
<keyword evidence="3" id="KW-1185">Reference proteome</keyword>
<dbReference type="OrthoDB" id="195316at2"/>
<dbReference type="AlphaFoldDB" id="A0A418ZSD8"/>
<feature type="signal peptide" evidence="1">
    <location>
        <begin position="1"/>
        <end position="26"/>
    </location>
</feature>
<evidence type="ECO:0000256" key="1">
    <source>
        <dbReference type="SAM" id="SignalP"/>
    </source>
</evidence>
<gene>
    <name evidence="2" type="ORF">D3P05_23355</name>
</gene>
<name>A0A418ZSD8_9RHOB</name>
<dbReference type="PIRSF" id="PIRSF014995">
    <property type="entry name" value="UCP014995"/>
    <property type="match status" value="1"/>
</dbReference>
<comment type="caution">
    <text evidence="2">The sequence shown here is derived from an EMBL/GenBank/DDBJ whole genome shotgun (WGS) entry which is preliminary data.</text>
</comment>
<dbReference type="RefSeq" id="WP_119901123.1">
    <property type="nucleotide sequence ID" value="NZ_QNRC01000010.1"/>
</dbReference>
<reference evidence="3" key="1">
    <citation type="submission" date="2018-09" db="EMBL/GenBank/DDBJ databases">
        <title>Paracoccus onubensis nov. sp. a moderate halophilic bacterium isolated from Gruta de las Maravillas (Aracena, Spain).</title>
        <authorList>
            <person name="Jurado V."/>
            <person name="Gutierrez-Patricio S."/>
            <person name="Gonzalez-Pimentel J.L."/>
            <person name="Miller A.Z."/>
            <person name="Laiz L."/>
            <person name="Saiz-Jimenez C."/>
        </authorList>
    </citation>
    <scope>NUCLEOTIDE SEQUENCE [LARGE SCALE GENOMIC DNA]</scope>
    <source>
        <strain evidence="3">DSM 26381</strain>
    </source>
</reference>